<dbReference type="InterPro" id="IPR003591">
    <property type="entry name" value="Leu-rich_rpt_typical-subtyp"/>
</dbReference>
<dbReference type="GO" id="GO:0008270">
    <property type="term" value="F:zinc ion binding"/>
    <property type="evidence" value="ECO:0007669"/>
    <property type="project" value="UniProtKB-KW"/>
</dbReference>
<gene>
    <name evidence="6" type="ORF">MGL_3659</name>
</gene>
<feature type="domain" description="C3H1-type" evidence="5">
    <location>
        <begin position="331"/>
        <end position="358"/>
    </location>
</feature>
<keyword evidence="3" id="KW-0479">Metal-binding</keyword>
<feature type="compositionally biased region" description="Polar residues" evidence="4">
    <location>
        <begin position="546"/>
        <end position="571"/>
    </location>
</feature>
<dbReference type="InterPro" id="IPR001611">
    <property type="entry name" value="Leu-rich_rpt"/>
</dbReference>
<feature type="region of interest" description="Disordered" evidence="4">
    <location>
        <begin position="391"/>
        <end position="487"/>
    </location>
</feature>
<accession>A8QAA0</accession>
<dbReference type="InParanoid" id="A8QAA0"/>
<feature type="compositionally biased region" description="Low complexity" evidence="4">
    <location>
        <begin position="451"/>
        <end position="479"/>
    </location>
</feature>
<dbReference type="Gene3D" id="4.10.1000.10">
    <property type="entry name" value="Zinc finger, CCCH-type"/>
    <property type="match status" value="1"/>
</dbReference>
<dbReference type="RefSeq" id="XP_001729192.1">
    <property type="nucleotide sequence ID" value="XM_001729140.1"/>
</dbReference>
<dbReference type="EMBL" id="AAYY01000014">
    <property type="protein sequence ID" value="EDP41978.1"/>
    <property type="molecule type" value="Genomic_DNA"/>
</dbReference>
<dbReference type="PROSITE" id="PS51450">
    <property type="entry name" value="LRR"/>
    <property type="match status" value="1"/>
</dbReference>
<evidence type="ECO:0000313" key="6">
    <source>
        <dbReference type="EMBL" id="EDP41978.1"/>
    </source>
</evidence>
<dbReference type="GO" id="GO:0005737">
    <property type="term" value="C:cytoplasm"/>
    <property type="evidence" value="ECO:0007669"/>
    <property type="project" value="TreeGrafter"/>
</dbReference>
<evidence type="ECO:0000256" key="1">
    <source>
        <dbReference type="ARBA" id="ARBA00022614"/>
    </source>
</evidence>
<keyword evidence="2" id="KW-0677">Repeat</keyword>
<evidence type="ECO:0000256" key="2">
    <source>
        <dbReference type="ARBA" id="ARBA00022737"/>
    </source>
</evidence>
<feature type="domain" description="C3H1-type" evidence="5">
    <location>
        <begin position="361"/>
        <end position="388"/>
    </location>
</feature>
<dbReference type="InterPro" id="IPR032675">
    <property type="entry name" value="LRR_dom_sf"/>
</dbReference>
<dbReference type="GeneID" id="5853498"/>
<evidence type="ECO:0000259" key="5">
    <source>
        <dbReference type="PROSITE" id="PS50103"/>
    </source>
</evidence>
<keyword evidence="3" id="KW-0862">Zinc</keyword>
<feature type="compositionally biased region" description="Low complexity" evidence="4">
    <location>
        <begin position="530"/>
        <end position="542"/>
    </location>
</feature>
<proteinExistence type="predicted"/>
<keyword evidence="3" id="KW-0863">Zinc-finger</keyword>
<evidence type="ECO:0000256" key="3">
    <source>
        <dbReference type="PROSITE-ProRule" id="PRU00723"/>
    </source>
</evidence>
<organism evidence="6 7">
    <name type="scientific">Malassezia globosa (strain ATCC MYA-4612 / CBS 7966)</name>
    <name type="common">Dandruff-associated fungus</name>
    <dbReference type="NCBI Taxonomy" id="425265"/>
    <lineage>
        <taxon>Eukaryota</taxon>
        <taxon>Fungi</taxon>
        <taxon>Dikarya</taxon>
        <taxon>Basidiomycota</taxon>
        <taxon>Ustilaginomycotina</taxon>
        <taxon>Malasseziomycetes</taxon>
        <taxon>Malasseziales</taxon>
        <taxon>Malasseziaceae</taxon>
        <taxon>Malassezia</taxon>
    </lineage>
</organism>
<dbReference type="KEGG" id="mgl:MGL_3659"/>
<protein>
    <recommendedName>
        <fullName evidence="5">C3H1-type domain-containing protein</fullName>
    </recommendedName>
</protein>
<dbReference type="OrthoDB" id="411372at2759"/>
<dbReference type="Proteomes" id="UP000008837">
    <property type="component" value="Unassembled WGS sequence"/>
</dbReference>
<keyword evidence="7" id="KW-1185">Reference proteome</keyword>
<dbReference type="SUPFAM" id="SSF52058">
    <property type="entry name" value="L domain-like"/>
    <property type="match status" value="1"/>
</dbReference>
<reference evidence="6 7" key="1">
    <citation type="journal article" date="2007" name="Proc. Natl. Acad. Sci. U.S.A.">
        <title>Dandruff-associated Malassezia genomes reveal convergent and divergent virulence traits shared with plant and human fungal pathogens.</title>
        <authorList>
            <person name="Xu J."/>
            <person name="Saunders C.W."/>
            <person name="Hu P."/>
            <person name="Grant R.A."/>
            <person name="Boekhout T."/>
            <person name="Kuramae E.E."/>
            <person name="Kronstad J.W."/>
            <person name="Deangelis Y.M."/>
            <person name="Reeder N.L."/>
            <person name="Johnstone K.R."/>
            <person name="Leland M."/>
            <person name="Fieno A.M."/>
            <person name="Begley W.M."/>
            <person name="Sun Y."/>
            <person name="Lacey M.P."/>
            <person name="Chaudhary T."/>
            <person name="Keough T."/>
            <person name="Chu L."/>
            <person name="Sears R."/>
            <person name="Yuan B."/>
            <person name="Dawson T.L.Jr."/>
        </authorList>
    </citation>
    <scope>NUCLEOTIDE SEQUENCE [LARGE SCALE GENOMIC DNA]</scope>
    <source>
        <strain evidence="7">ATCC MYA-4612 / CBS 7966</strain>
    </source>
</reference>
<evidence type="ECO:0000256" key="4">
    <source>
        <dbReference type="SAM" id="MobiDB-lite"/>
    </source>
</evidence>
<comment type="caution">
    <text evidence="6">The sequence shown here is derived from an EMBL/GenBank/DDBJ whole genome shotgun (WGS) entry which is preliminary data.</text>
</comment>
<dbReference type="PROSITE" id="PS50103">
    <property type="entry name" value="ZF_C3H1"/>
    <property type="match status" value="2"/>
</dbReference>
<dbReference type="AlphaFoldDB" id="A8QAA0"/>
<feature type="zinc finger region" description="C3H1-type" evidence="3">
    <location>
        <begin position="331"/>
        <end position="358"/>
    </location>
</feature>
<keyword evidence="1" id="KW-0433">Leucine-rich repeat</keyword>
<dbReference type="SMART" id="SM00369">
    <property type="entry name" value="LRR_TYP"/>
    <property type="match status" value="3"/>
</dbReference>
<dbReference type="SMART" id="SM00356">
    <property type="entry name" value="ZnF_C3H1"/>
    <property type="match status" value="2"/>
</dbReference>
<feature type="region of interest" description="Disordered" evidence="4">
    <location>
        <begin position="508"/>
        <end position="574"/>
    </location>
</feature>
<dbReference type="VEuPathDB" id="FungiDB:MGL_3659"/>
<dbReference type="Pfam" id="PF13855">
    <property type="entry name" value="LRR_8"/>
    <property type="match status" value="1"/>
</dbReference>
<dbReference type="OMA" id="CKFFRNN"/>
<dbReference type="InterPro" id="IPR000571">
    <property type="entry name" value="Znf_CCCH"/>
</dbReference>
<dbReference type="PANTHER" id="PTHR48051:SF1">
    <property type="entry name" value="RAS SUPPRESSOR PROTEIN 1"/>
    <property type="match status" value="1"/>
</dbReference>
<feature type="region of interest" description="Disordered" evidence="4">
    <location>
        <begin position="276"/>
        <end position="320"/>
    </location>
</feature>
<name>A8QAA0_MALGO</name>
<dbReference type="PANTHER" id="PTHR48051">
    <property type="match status" value="1"/>
</dbReference>
<sequence>MWTHRRPLHTLIMSVNELFALDKRVSEFRDLQNLDVQSNQLTSLPSSFSQLQNLTSLNLARNALSRVPSCILALTSLVSLDLSDNMLDTLWSQADAEKAGIAASDVLRSLATLNLAYNCLSTSALVPMPASLKRLQLSHNLLREPLPIDICGSAVHLEELVLSGNDLPDAVFAHDGTSYAFPHLHVLDVRKTHVSSLSALESLFASAPSLNVSEAKDKNRAPVHAPRLEGAPVCTPHQLVRVANIPTHPDKQHDPVWIATHDNTLLPPLYILSDVQGRSESSHRRRRGGRGRGGEDRARTARDERDENGHAPPNAGSALANAKLSTKKKEALGQVPCKFFRNNGCSAGEACPFAHTMPGEGQPKAVCQWYIKGSCRFGHRCALAHILPGQPMSMDRKNKRSAQQSASSNAAAGAGAGGQASSSSQMPTAPAPSSNHTDEQSRPDDKQSTSLLAAHLQPPLAPTTSAPIPPSSSSAMLIPNRNHKMRRDGPAASALTLSKDLEPSSLSLHAGWHSDSSRVRSQESTGATGFGSSPFSHPGSHGLFFNANSDARTSQDATASPWRTTSMTLPDTKSDDLLADAGHAEDFLPSSLSDLLTPAELERRTRSSRDAATTSLLPLGIRFGIPELASGYGIYEFRVRYLIARACAIIGKQQPPVIYEWDRSPSTSRHTQYARVAVYAAYTGPRFKLTS</sequence>
<evidence type="ECO:0000313" key="7">
    <source>
        <dbReference type="Proteomes" id="UP000008837"/>
    </source>
</evidence>
<dbReference type="STRING" id="425265.A8QAA0"/>
<feature type="zinc finger region" description="C3H1-type" evidence="3">
    <location>
        <begin position="361"/>
        <end position="388"/>
    </location>
</feature>
<feature type="compositionally biased region" description="Basic and acidic residues" evidence="4">
    <location>
        <begin position="292"/>
        <end position="309"/>
    </location>
</feature>
<dbReference type="InterPro" id="IPR050216">
    <property type="entry name" value="LRR_domain-containing"/>
</dbReference>
<dbReference type="Gene3D" id="3.80.10.10">
    <property type="entry name" value="Ribonuclease Inhibitor"/>
    <property type="match status" value="1"/>
</dbReference>
<feature type="compositionally biased region" description="Basic and acidic residues" evidence="4">
    <location>
        <begin position="436"/>
        <end position="447"/>
    </location>
</feature>
<feature type="compositionally biased region" description="Low complexity" evidence="4">
    <location>
        <begin position="401"/>
        <end position="425"/>
    </location>
</feature>